<organism evidence="2 3">
    <name type="scientific">Streptomyces sparsogenes DSM 40356</name>
    <dbReference type="NCBI Taxonomy" id="1331668"/>
    <lineage>
        <taxon>Bacteria</taxon>
        <taxon>Bacillati</taxon>
        <taxon>Actinomycetota</taxon>
        <taxon>Actinomycetes</taxon>
        <taxon>Kitasatosporales</taxon>
        <taxon>Streptomycetaceae</taxon>
        <taxon>Streptomyces</taxon>
    </lineage>
</organism>
<feature type="region of interest" description="Disordered" evidence="1">
    <location>
        <begin position="110"/>
        <end position="168"/>
    </location>
</feature>
<keyword evidence="3" id="KW-1185">Reference proteome</keyword>
<dbReference type="EMBL" id="ASQP01000201">
    <property type="protein sequence ID" value="OMI38883.1"/>
    <property type="molecule type" value="Genomic_DNA"/>
</dbReference>
<proteinExistence type="predicted"/>
<dbReference type="Proteomes" id="UP000186168">
    <property type="component" value="Unassembled WGS sequence"/>
</dbReference>
<comment type="caution">
    <text evidence="2">The sequence shown here is derived from an EMBL/GenBank/DDBJ whole genome shotgun (WGS) entry which is preliminary data.</text>
</comment>
<evidence type="ECO:0000313" key="3">
    <source>
        <dbReference type="Proteomes" id="UP000186168"/>
    </source>
</evidence>
<gene>
    <name evidence="2" type="ORF">SPAR_13650</name>
</gene>
<feature type="compositionally biased region" description="Gly residues" evidence="1">
    <location>
        <begin position="117"/>
        <end position="154"/>
    </location>
</feature>
<name>A0A1R1SKV6_9ACTN</name>
<evidence type="ECO:0000313" key="2">
    <source>
        <dbReference type="EMBL" id="OMI38883.1"/>
    </source>
</evidence>
<accession>A0A1R1SKV6</accession>
<sequence>MDRRELVRALRADRVPDALYDIPGVHDIPVQPDAYYFLRPARGGWEVGLRERSRDRDTSWFGTEDAACRELRAKLTALPPPPGGGRERVEDVLAHGEEIRRSAWRDFERALRERGAQDGGSGPGGKQDGVNGPGGSANGPGGKQDGASGPGADGGGRRNGGDGPGAGR</sequence>
<dbReference type="RefSeq" id="WP_249025390.1">
    <property type="nucleotide sequence ID" value="NZ_ASQP01000201.1"/>
</dbReference>
<reference evidence="2 3" key="1">
    <citation type="submission" date="2013-05" db="EMBL/GenBank/DDBJ databases">
        <title>Genome sequence of Streptomyces sparsogenes DSM 40356.</title>
        <authorList>
            <person name="Coyne S."/>
            <person name="Seebeck F.P."/>
        </authorList>
    </citation>
    <scope>NUCLEOTIDE SEQUENCE [LARGE SCALE GENOMIC DNA]</scope>
    <source>
        <strain evidence="2 3">DSM 40356</strain>
    </source>
</reference>
<dbReference type="STRING" id="67365.GCA_001704635_06286"/>
<dbReference type="AlphaFoldDB" id="A0A1R1SKV6"/>
<evidence type="ECO:0000256" key="1">
    <source>
        <dbReference type="SAM" id="MobiDB-lite"/>
    </source>
</evidence>
<protein>
    <submittedName>
        <fullName evidence="2">Uncharacterized protein</fullName>
    </submittedName>
</protein>